<sequence>MKRAKIKKEEPESKVRKREYSGEDEIPDRIPVEIVTDKGKEFYNAQIQRLFKFHHIRHYTPKTELKAAMVERANRTLKTRLAKYMTFSNSHRYIDALPAIVFGINHTVNRGIGKKPVQVSNGEFIGDTVRISKLRKTFDKGYEKGFSEELFKISDILPSNPVTYRLKDLKDEPIDGKFYEQELTRYTESTDVFKVEKILAKRRVKGKRQCLVRWYGYPPEFDSWVNESELHAI</sequence>
<name>A0A8S1HM30_9PELO</name>
<dbReference type="AlphaFoldDB" id="A0A8S1HM30"/>
<dbReference type="Pfam" id="PF00385">
    <property type="entry name" value="Chromo"/>
    <property type="match status" value="1"/>
</dbReference>
<evidence type="ECO:0000259" key="3">
    <source>
        <dbReference type="PROSITE" id="PS50994"/>
    </source>
</evidence>
<dbReference type="SUPFAM" id="SSF53098">
    <property type="entry name" value="Ribonuclease H-like"/>
    <property type="match status" value="1"/>
</dbReference>
<dbReference type="CDD" id="cd00024">
    <property type="entry name" value="CD_CSD"/>
    <property type="match status" value="1"/>
</dbReference>
<feature type="compositionally biased region" description="Basic and acidic residues" evidence="1">
    <location>
        <begin position="7"/>
        <end position="22"/>
    </location>
</feature>
<protein>
    <recommendedName>
        <fullName evidence="6">Chromo domain-containing protein</fullName>
    </recommendedName>
</protein>
<dbReference type="InterPro" id="IPR016197">
    <property type="entry name" value="Chromo-like_dom_sf"/>
</dbReference>
<dbReference type="InterPro" id="IPR012337">
    <property type="entry name" value="RNaseH-like_sf"/>
</dbReference>
<evidence type="ECO:0000259" key="2">
    <source>
        <dbReference type="PROSITE" id="PS50013"/>
    </source>
</evidence>
<proteinExistence type="predicted"/>
<feature type="region of interest" description="Disordered" evidence="1">
    <location>
        <begin position="1"/>
        <end position="22"/>
    </location>
</feature>
<evidence type="ECO:0008006" key="6">
    <source>
        <dbReference type="Google" id="ProtNLM"/>
    </source>
</evidence>
<dbReference type="EMBL" id="CAJGYM010000068">
    <property type="protein sequence ID" value="CAD6196201.1"/>
    <property type="molecule type" value="Genomic_DNA"/>
</dbReference>
<dbReference type="InterPro" id="IPR036397">
    <property type="entry name" value="RNaseH_sf"/>
</dbReference>
<organism evidence="4 5">
    <name type="scientific">Caenorhabditis auriculariae</name>
    <dbReference type="NCBI Taxonomy" id="2777116"/>
    <lineage>
        <taxon>Eukaryota</taxon>
        <taxon>Metazoa</taxon>
        <taxon>Ecdysozoa</taxon>
        <taxon>Nematoda</taxon>
        <taxon>Chromadorea</taxon>
        <taxon>Rhabditida</taxon>
        <taxon>Rhabditina</taxon>
        <taxon>Rhabditomorpha</taxon>
        <taxon>Rhabditoidea</taxon>
        <taxon>Rhabditidae</taxon>
        <taxon>Peloderinae</taxon>
        <taxon>Caenorhabditis</taxon>
    </lineage>
</organism>
<dbReference type="PROSITE" id="PS50994">
    <property type="entry name" value="INTEGRASE"/>
    <property type="match status" value="1"/>
</dbReference>
<dbReference type="PROSITE" id="PS50013">
    <property type="entry name" value="CHROMO_2"/>
    <property type="match status" value="1"/>
</dbReference>
<dbReference type="Gene3D" id="2.40.50.40">
    <property type="match status" value="1"/>
</dbReference>
<dbReference type="InterPro" id="IPR023780">
    <property type="entry name" value="Chromo_domain"/>
</dbReference>
<dbReference type="PANTHER" id="PTHR46585:SF1">
    <property type="entry name" value="CHROMO DOMAIN-CONTAINING PROTEIN"/>
    <property type="match status" value="1"/>
</dbReference>
<dbReference type="GO" id="GO:0015074">
    <property type="term" value="P:DNA integration"/>
    <property type="evidence" value="ECO:0007669"/>
    <property type="project" value="InterPro"/>
</dbReference>
<feature type="domain" description="Chromo" evidence="2">
    <location>
        <begin position="193"/>
        <end position="233"/>
    </location>
</feature>
<accession>A0A8S1HM30</accession>
<comment type="caution">
    <text evidence="4">The sequence shown here is derived from an EMBL/GenBank/DDBJ whole genome shotgun (WGS) entry which is preliminary data.</text>
</comment>
<evidence type="ECO:0000313" key="5">
    <source>
        <dbReference type="Proteomes" id="UP000835052"/>
    </source>
</evidence>
<feature type="domain" description="Integrase catalytic" evidence="3">
    <location>
        <begin position="1"/>
        <end position="124"/>
    </location>
</feature>
<dbReference type="OrthoDB" id="5873082at2759"/>
<gene>
    <name evidence="4" type="ORF">CAUJ_LOCUS12116</name>
</gene>
<dbReference type="SUPFAM" id="SSF54160">
    <property type="entry name" value="Chromo domain-like"/>
    <property type="match status" value="1"/>
</dbReference>
<dbReference type="InterPro" id="IPR000953">
    <property type="entry name" value="Chromo/chromo_shadow_dom"/>
</dbReference>
<dbReference type="InterPro" id="IPR001584">
    <property type="entry name" value="Integrase_cat-core"/>
</dbReference>
<dbReference type="Proteomes" id="UP000835052">
    <property type="component" value="Unassembled WGS sequence"/>
</dbReference>
<keyword evidence="5" id="KW-1185">Reference proteome</keyword>
<reference evidence="4" key="1">
    <citation type="submission" date="2020-10" db="EMBL/GenBank/DDBJ databases">
        <authorList>
            <person name="Kikuchi T."/>
        </authorList>
    </citation>
    <scope>NUCLEOTIDE SEQUENCE</scope>
    <source>
        <strain evidence="4">NKZ352</strain>
    </source>
</reference>
<dbReference type="GO" id="GO:0003676">
    <property type="term" value="F:nucleic acid binding"/>
    <property type="evidence" value="ECO:0007669"/>
    <property type="project" value="InterPro"/>
</dbReference>
<evidence type="ECO:0000313" key="4">
    <source>
        <dbReference type="EMBL" id="CAD6196201.1"/>
    </source>
</evidence>
<dbReference type="PANTHER" id="PTHR46585">
    <property type="entry name" value="INTEGRASE CORE DOMAIN CONTAINING PROTEIN"/>
    <property type="match status" value="1"/>
</dbReference>
<evidence type="ECO:0000256" key="1">
    <source>
        <dbReference type="SAM" id="MobiDB-lite"/>
    </source>
</evidence>
<dbReference type="Gene3D" id="3.30.420.10">
    <property type="entry name" value="Ribonuclease H-like superfamily/Ribonuclease H"/>
    <property type="match status" value="1"/>
</dbReference>